<dbReference type="InterPro" id="IPR037049">
    <property type="entry name" value="DUF1214_C_sf"/>
</dbReference>
<gene>
    <name evidence="2" type="ORF">EBN03_08840</name>
</gene>
<protein>
    <submittedName>
        <fullName evidence="2">DUF1214 domain-containing protein</fullName>
    </submittedName>
</protein>
<evidence type="ECO:0000313" key="2">
    <source>
        <dbReference type="EMBL" id="RMI33279.1"/>
    </source>
</evidence>
<reference evidence="2 3" key="1">
    <citation type="submission" date="2018-10" db="EMBL/GenBank/DDBJ databases">
        <title>Isolation from cow dung.</title>
        <authorList>
            <person name="Ling L."/>
        </authorList>
    </citation>
    <scope>NUCLEOTIDE SEQUENCE [LARGE SCALE GENOMIC DNA]</scope>
    <source>
        <strain evidence="2 3">NEAU-LL90</strain>
    </source>
</reference>
<evidence type="ECO:0000259" key="1">
    <source>
        <dbReference type="Pfam" id="PF06742"/>
    </source>
</evidence>
<dbReference type="Pfam" id="PF06742">
    <property type="entry name" value="DUF1214"/>
    <property type="match status" value="1"/>
</dbReference>
<name>A0A3M2L6J7_9NOCA</name>
<keyword evidence="3" id="KW-1185">Reference proteome</keyword>
<dbReference type="Gene3D" id="2.60.120.600">
    <property type="entry name" value="Domain of unknown function DUF1214, C-terminal domain"/>
    <property type="match status" value="1"/>
</dbReference>
<dbReference type="Proteomes" id="UP000279275">
    <property type="component" value="Unassembled WGS sequence"/>
</dbReference>
<organism evidence="2 3">
    <name type="scientific">Nocardia stercoris</name>
    <dbReference type="NCBI Taxonomy" id="2483361"/>
    <lineage>
        <taxon>Bacteria</taxon>
        <taxon>Bacillati</taxon>
        <taxon>Actinomycetota</taxon>
        <taxon>Actinomycetes</taxon>
        <taxon>Mycobacteriales</taxon>
        <taxon>Nocardiaceae</taxon>
        <taxon>Nocardia</taxon>
    </lineage>
</organism>
<sequence length="50" mass="5467">MTPTIEPEVAQGNWLPIPSTGPFTLVLRLYAPKPQVAKGDWKPPVVSPQN</sequence>
<dbReference type="OrthoDB" id="40820at2"/>
<accession>A0A3M2L6J7</accession>
<evidence type="ECO:0000313" key="3">
    <source>
        <dbReference type="Proteomes" id="UP000279275"/>
    </source>
</evidence>
<proteinExistence type="predicted"/>
<dbReference type="InterPro" id="IPR010621">
    <property type="entry name" value="DUF1214"/>
</dbReference>
<dbReference type="AlphaFoldDB" id="A0A3M2L6J7"/>
<dbReference type="EMBL" id="RFFH01000003">
    <property type="protein sequence ID" value="RMI33279.1"/>
    <property type="molecule type" value="Genomic_DNA"/>
</dbReference>
<dbReference type="SUPFAM" id="SSF160935">
    <property type="entry name" value="VPA0735-like"/>
    <property type="match status" value="1"/>
</dbReference>
<feature type="domain" description="DUF1214" evidence="1">
    <location>
        <begin position="7"/>
        <end position="33"/>
    </location>
</feature>
<comment type="caution">
    <text evidence="2">The sequence shown here is derived from an EMBL/GenBank/DDBJ whole genome shotgun (WGS) entry which is preliminary data.</text>
</comment>
<dbReference type="RefSeq" id="WP_122187474.1">
    <property type="nucleotide sequence ID" value="NZ_RFFH01000003.1"/>
</dbReference>